<feature type="domain" description="MATH" evidence="8">
    <location>
        <begin position="9"/>
        <end position="139"/>
    </location>
</feature>
<dbReference type="InterPro" id="IPR002083">
    <property type="entry name" value="MATH/TRAF_dom"/>
</dbReference>
<gene>
    <name evidence="9" type="ORF">ODALV1_LOCUS1825</name>
</gene>
<dbReference type="Pfam" id="PF21362">
    <property type="entry name" value="Sina_RING"/>
    <property type="match status" value="1"/>
</dbReference>
<feature type="domain" description="RING-type" evidence="7">
    <location>
        <begin position="330"/>
        <end position="365"/>
    </location>
</feature>
<keyword evidence="2" id="KW-0963">Cytoplasm</keyword>
<keyword evidence="5" id="KW-0862">Zinc</keyword>
<dbReference type="PROSITE" id="PS50144">
    <property type="entry name" value="MATH"/>
    <property type="match status" value="2"/>
</dbReference>
<evidence type="ECO:0000256" key="1">
    <source>
        <dbReference type="ARBA" id="ARBA00004496"/>
    </source>
</evidence>
<dbReference type="Gene3D" id="2.60.210.10">
    <property type="entry name" value="Apoptosis, Tumor Necrosis Factor Receptor Associated Protein 2, Chain A"/>
    <property type="match status" value="2"/>
</dbReference>
<organism evidence="9 10">
    <name type="scientific">Orchesella dallaii</name>
    <dbReference type="NCBI Taxonomy" id="48710"/>
    <lineage>
        <taxon>Eukaryota</taxon>
        <taxon>Metazoa</taxon>
        <taxon>Ecdysozoa</taxon>
        <taxon>Arthropoda</taxon>
        <taxon>Hexapoda</taxon>
        <taxon>Collembola</taxon>
        <taxon>Entomobryomorpha</taxon>
        <taxon>Entomobryoidea</taxon>
        <taxon>Orchesellidae</taxon>
        <taxon>Orchesellinae</taxon>
        <taxon>Orchesella</taxon>
    </lineage>
</organism>
<dbReference type="SUPFAM" id="SSF57850">
    <property type="entry name" value="RING/U-box"/>
    <property type="match status" value="1"/>
</dbReference>
<name>A0ABP1PRD7_9HEXA</name>
<dbReference type="InterPro" id="IPR013083">
    <property type="entry name" value="Znf_RING/FYVE/PHD"/>
</dbReference>
<evidence type="ECO:0000256" key="4">
    <source>
        <dbReference type="ARBA" id="ARBA00022771"/>
    </source>
</evidence>
<evidence type="ECO:0000256" key="5">
    <source>
        <dbReference type="ARBA" id="ARBA00022833"/>
    </source>
</evidence>
<accession>A0ABP1PRD7</accession>
<proteinExistence type="predicted"/>
<dbReference type="Proteomes" id="UP001642540">
    <property type="component" value="Unassembled WGS sequence"/>
</dbReference>
<dbReference type="PANTHER" id="PTHR47022:SF1">
    <property type="entry name" value="BTB AND MATH DOMAIN-CONTAINING PROTEIN 36-RELATED"/>
    <property type="match status" value="1"/>
</dbReference>
<keyword evidence="4 6" id="KW-0863">Zinc-finger</keyword>
<dbReference type="InterPro" id="IPR001841">
    <property type="entry name" value="Znf_RING"/>
</dbReference>
<feature type="domain" description="MATH" evidence="8">
    <location>
        <begin position="166"/>
        <end position="293"/>
    </location>
</feature>
<dbReference type="InterPro" id="IPR008974">
    <property type="entry name" value="TRAF-like"/>
</dbReference>
<dbReference type="PROSITE" id="PS50089">
    <property type="entry name" value="ZF_RING_2"/>
    <property type="match status" value="1"/>
</dbReference>
<comment type="subcellular location">
    <subcellularLocation>
        <location evidence="1">Cytoplasm</location>
    </subcellularLocation>
</comment>
<dbReference type="EMBL" id="CAXLJM020000006">
    <property type="protein sequence ID" value="CAL8071664.1"/>
    <property type="molecule type" value="Genomic_DNA"/>
</dbReference>
<protein>
    <submittedName>
        <fullName evidence="9">Uncharacterized protein</fullName>
    </submittedName>
</protein>
<evidence type="ECO:0000256" key="3">
    <source>
        <dbReference type="ARBA" id="ARBA00022723"/>
    </source>
</evidence>
<reference evidence="9 10" key="1">
    <citation type="submission" date="2024-08" db="EMBL/GenBank/DDBJ databases">
        <authorList>
            <person name="Cucini C."/>
            <person name="Frati F."/>
        </authorList>
    </citation>
    <scope>NUCLEOTIDE SEQUENCE [LARGE SCALE GENOMIC DNA]</scope>
</reference>
<evidence type="ECO:0000256" key="6">
    <source>
        <dbReference type="PROSITE-ProRule" id="PRU00175"/>
    </source>
</evidence>
<dbReference type="SUPFAM" id="SSF49599">
    <property type="entry name" value="TRAF domain-like"/>
    <property type="match status" value="2"/>
</dbReference>
<dbReference type="Gene3D" id="3.30.40.10">
    <property type="entry name" value="Zinc/RING finger domain, C3HC4 (zinc finger)"/>
    <property type="match status" value="1"/>
</dbReference>
<dbReference type="Pfam" id="PF22486">
    <property type="entry name" value="MATH_2"/>
    <property type="match status" value="2"/>
</dbReference>
<evidence type="ECO:0000313" key="10">
    <source>
        <dbReference type="Proteomes" id="UP001642540"/>
    </source>
</evidence>
<dbReference type="InterPro" id="IPR049548">
    <property type="entry name" value="Sina-like_RING"/>
</dbReference>
<evidence type="ECO:0000313" key="9">
    <source>
        <dbReference type="EMBL" id="CAL8071664.1"/>
    </source>
</evidence>
<evidence type="ECO:0000259" key="7">
    <source>
        <dbReference type="PROSITE" id="PS50089"/>
    </source>
</evidence>
<dbReference type="PANTHER" id="PTHR47022">
    <property type="entry name" value="BTB AND MATH DOMAIN-CONTAINING PROTEIN 36-RELATED"/>
    <property type="match status" value="1"/>
</dbReference>
<keyword evidence="3" id="KW-0479">Metal-binding</keyword>
<dbReference type="CDD" id="cd16571">
    <property type="entry name" value="RING-HC_SIAHs"/>
    <property type="match status" value="1"/>
</dbReference>
<comment type="caution">
    <text evidence="9">The sequence shown here is derived from an EMBL/GenBank/DDBJ whole genome shotgun (WGS) entry which is preliminary data.</text>
</comment>
<evidence type="ECO:0000256" key="2">
    <source>
        <dbReference type="ARBA" id="ARBA00022490"/>
    </source>
</evidence>
<keyword evidence="10" id="KW-1185">Reference proteome</keyword>
<sequence>MMAGTGKPDATLTYRVHNISGLKMQLVSPQPTYVRGLPWRIIVEPPKRRTTYERNNMYLGIYLTCDGETGSSNWICKAAAKSRIMPQQRSVKAISRQFTHIYESRSSNLGTRQFVSWPYLMNPANGYIKADYIDVEIDVKAYLPYGLRSHLKEVKMINLDGAQRPTGTLSFKVQNISSLRNKVESEPVFVRNLPWRVYVEPKNIFADDKSTMSLGVYIQCVEESTSQNWSCKATVIMQLLPQKPGTGIHALEFSETFKSGKQIGYDSLMNWWALVDPSTGYVNIKDDFVELKVVVTANNPTGVRKGNQSMEARRKGTKQVATLSTEHLCCPICLDLPINEVYQCRNGHTICDDCISSLTHCPQCRVRFEDSRIRNRALEAMLDIVEIECSYRDKGCDVKTTRNPLLIHERECVYQYAI</sequence>
<dbReference type="SMART" id="SM00061">
    <property type="entry name" value="MATH"/>
    <property type="match status" value="2"/>
</dbReference>
<evidence type="ECO:0000259" key="8">
    <source>
        <dbReference type="PROSITE" id="PS50144"/>
    </source>
</evidence>